<reference evidence="1" key="1">
    <citation type="submission" date="2022-07" db="EMBL/GenBank/DDBJ databases">
        <authorList>
            <person name="Trinca V."/>
            <person name="Uliana J.V.C."/>
            <person name="Torres T.T."/>
            <person name="Ward R.J."/>
            <person name="Monesi N."/>
        </authorList>
    </citation>
    <scope>NUCLEOTIDE SEQUENCE</scope>
    <source>
        <strain evidence="1">HSMRA1968</strain>
        <tissue evidence="1">Whole embryos</tissue>
    </source>
</reference>
<evidence type="ECO:0000313" key="2">
    <source>
        <dbReference type="EMBL" id="KAJ6647662.1"/>
    </source>
</evidence>
<protein>
    <submittedName>
        <fullName evidence="1">Uncharacterized protein</fullName>
    </submittedName>
</protein>
<dbReference type="Proteomes" id="UP001151699">
    <property type="component" value="Chromosome A"/>
</dbReference>
<evidence type="ECO:0000313" key="3">
    <source>
        <dbReference type="Proteomes" id="UP001151699"/>
    </source>
</evidence>
<dbReference type="EMBL" id="WJQU01000001">
    <property type="protein sequence ID" value="KAJ6645264.1"/>
    <property type="molecule type" value="Genomic_DNA"/>
</dbReference>
<accession>A0A9Q0S502</accession>
<sequence length="235" mass="26773">VNGTMKPSEVQKSHFIFHGFTPTVFRKHWNLTKLMFATNIPGSTNNSTGEEIVEVDGTGASSSKIAKLSESDEPPPIGFSFTRAPIIATVYKDPDSKRDVCFVVISLISRIKRIDFDVVTKDIGHVLQVTYSWPTYSYNCEEMFTKDGEYRPFVNRLHAKWSAVEKALESVRDNIEDAPQCIIEVNLPANIDLDPGTWKNYFNKKDDGTLLVFFEFLCARSDYIIKKREKTILFE</sequence>
<proteinExistence type="predicted"/>
<dbReference type="EMBL" id="WJQU01000001">
    <property type="protein sequence ID" value="KAJ6647662.1"/>
    <property type="molecule type" value="Genomic_DNA"/>
</dbReference>
<feature type="non-terminal residue" evidence="1">
    <location>
        <position position="235"/>
    </location>
</feature>
<keyword evidence="3" id="KW-1185">Reference proteome</keyword>
<dbReference type="AlphaFoldDB" id="A0A9Q0S502"/>
<gene>
    <name evidence="1" type="ORF">Bhyg_00468</name>
    <name evidence="2" type="ORF">Bhyg_02885</name>
</gene>
<comment type="caution">
    <text evidence="1">The sequence shown here is derived from an EMBL/GenBank/DDBJ whole genome shotgun (WGS) entry which is preliminary data.</text>
</comment>
<organism evidence="1 3">
    <name type="scientific">Pseudolycoriella hygida</name>
    <dbReference type="NCBI Taxonomy" id="35572"/>
    <lineage>
        <taxon>Eukaryota</taxon>
        <taxon>Metazoa</taxon>
        <taxon>Ecdysozoa</taxon>
        <taxon>Arthropoda</taxon>
        <taxon>Hexapoda</taxon>
        <taxon>Insecta</taxon>
        <taxon>Pterygota</taxon>
        <taxon>Neoptera</taxon>
        <taxon>Endopterygota</taxon>
        <taxon>Diptera</taxon>
        <taxon>Nematocera</taxon>
        <taxon>Sciaroidea</taxon>
        <taxon>Sciaridae</taxon>
        <taxon>Pseudolycoriella</taxon>
    </lineage>
</organism>
<name>A0A9Q0S502_9DIPT</name>
<evidence type="ECO:0000313" key="1">
    <source>
        <dbReference type="EMBL" id="KAJ6645264.1"/>
    </source>
</evidence>